<name>A0A8W8LMB5_MAGGI</name>
<dbReference type="GO" id="GO:0004930">
    <property type="term" value="F:G protein-coupled receptor activity"/>
    <property type="evidence" value="ECO:0007669"/>
    <property type="project" value="UniProtKB-KW"/>
</dbReference>
<evidence type="ECO:0000256" key="7">
    <source>
        <dbReference type="ARBA" id="ARBA00023170"/>
    </source>
</evidence>
<feature type="domain" description="G-protein coupled receptors family 1 profile" evidence="11">
    <location>
        <begin position="29"/>
        <end position="297"/>
    </location>
</feature>
<dbReference type="AlphaFoldDB" id="A0A8W8LMB5"/>
<organism evidence="12 13">
    <name type="scientific">Magallana gigas</name>
    <name type="common">Pacific oyster</name>
    <name type="synonym">Crassostrea gigas</name>
    <dbReference type="NCBI Taxonomy" id="29159"/>
    <lineage>
        <taxon>Eukaryota</taxon>
        <taxon>Metazoa</taxon>
        <taxon>Spiralia</taxon>
        <taxon>Lophotrochozoa</taxon>
        <taxon>Mollusca</taxon>
        <taxon>Bivalvia</taxon>
        <taxon>Autobranchia</taxon>
        <taxon>Pteriomorphia</taxon>
        <taxon>Ostreida</taxon>
        <taxon>Ostreoidea</taxon>
        <taxon>Ostreidae</taxon>
        <taxon>Magallana</taxon>
    </lineage>
</organism>
<feature type="transmembrane region" description="Helical" evidence="10">
    <location>
        <begin position="216"/>
        <end position="235"/>
    </location>
</feature>
<feature type="transmembrane region" description="Helical" evidence="10">
    <location>
        <begin position="173"/>
        <end position="195"/>
    </location>
</feature>
<evidence type="ECO:0000256" key="3">
    <source>
        <dbReference type="ARBA" id="ARBA00022692"/>
    </source>
</evidence>
<dbReference type="PRINTS" id="PR00237">
    <property type="entry name" value="GPCRRHODOPSN"/>
</dbReference>
<evidence type="ECO:0000256" key="6">
    <source>
        <dbReference type="ARBA" id="ARBA00023136"/>
    </source>
</evidence>
<dbReference type="EnsemblMetazoa" id="G29046.3">
    <property type="protein sequence ID" value="G29046.3:cds"/>
    <property type="gene ID" value="G29046"/>
</dbReference>
<evidence type="ECO:0000256" key="2">
    <source>
        <dbReference type="ARBA" id="ARBA00022475"/>
    </source>
</evidence>
<feature type="region of interest" description="Disordered" evidence="9">
    <location>
        <begin position="440"/>
        <end position="473"/>
    </location>
</feature>
<reference evidence="12" key="1">
    <citation type="submission" date="2022-08" db="UniProtKB">
        <authorList>
            <consortium name="EnsemblMetazoa"/>
        </authorList>
    </citation>
    <scope>IDENTIFICATION</scope>
    <source>
        <strain evidence="12">05x7-T-G4-1.051#20</strain>
    </source>
</reference>
<feature type="transmembrane region" description="Helical" evidence="10">
    <location>
        <begin position="127"/>
        <end position="147"/>
    </location>
</feature>
<evidence type="ECO:0000259" key="11">
    <source>
        <dbReference type="PROSITE" id="PS50262"/>
    </source>
</evidence>
<keyword evidence="2" id="KW-1003">Cell membrane</keyword>
<dbReference type="OrthoDB" id="6142583at2759"/>
<dbReference type="EnsemblMetazoa" id="G29046.4">
    <property type="protein sequence ID" value="G29046.4:cds"/>
    <property type="gene ID" value="G29046"/>
</dbReference>
<evidence type="ECO:0000256" key="1">
    <source>
        <dbReference type="ARBA" id="ARBA00004651"/>
    </source>
</evidence>
<keyword evidence="5" id="KW-0297">G-protein coupled receptor</keyword>
<dbReference type="OMA" id="CITIWIV"/>
<evidence type="ECO:0000313" key="12">
    <source>
        <dbReference type="EnsemblMetazoa" id="G29046.4:cds"/>
    </source>
</evidence>
<dbReference type="PANTHER" id="PTHR24229">
    <property type="entry name" value="NEUROPEPTIDES RECEPTOR"/>
    <property type="match status" value="1"/>
</dbReference>
<dbReference type="CDD" id="cd00637">
    <property type="entry name" value="7tm_classA_rhodopsin-like"/>
    <property type="match status" value="1"/>
</dbReference>
<keyword evidence="7" id="KW-0675">Receptor</keyword>
<comment type="subcellular location">
    <subcellularLocation>
        <location evidence="1">Cell membrane</location>
        <topology evidence="1">Multi-pass membrane protein</topology>
    </subcellularLocation>
</comment>
<dbReference type="GO" id="GO:0005886">
    <property type="term" value="C:plasma membrane"/>
    <property type="evidence" value="ECO:0007669"/>
    <property type="project" value="UniProtKB-SubCell"/>
</dbReference>
<evidence type="ECO:0000313" key="13">
    <source>
        <dbReference type="Proteomes" id="UP000005408"/>
    </source>
</evidence>
<evidence type="ECO:0000256" key="10">
    <source>
        <dbReference type="SAM" id="Phobius"/>
    </source>
</evidence>
<proteinExistence type="predicted"/>
<dbReference type="SUPFAM" id="SSF81321">
    <property type="entry name" value="Family A G protein-coupled receptor-like"/>
    <property type="match status" value="1"/>
</dbReference>
<feature type="compositionally biased region" description="Low complexity" evidence="9">
    <location>
        <begin position="442"/>
        <end position="460"/>
    </location>
</feature>
<keyword evidence="4 10" id="KW-1133">Transmembrane helix</keyword>
<sequence>MDDEEKPSDIVVIVRCVIVVVAAVVCLLGNAMVLGTLVFVKYPKIPVFVVIGCLALADTLRVLSEVPFHVIKWTNNGDIMTTTYCKAIVYLSEVGTFAAAFSVALLSIARLLLLTDRGQSRKFVNRTYAACITIWIVTLLTNIPSIISSTKDEFSHECVDENSDIGVSNEVRLWLQVTFSLFFQLILILAIYLLTYFLSKKYFSESYSRKERRLSMMINIIIVTFAVFKIPYIVVKLYEFYTSRKVKELMRKFTFGEMTADEFHENSDIINFVKVDEISRITECVGLIDLAIRPFVYYKLSYYFSNSFDKVINCNKHNRSDNSIRVVARRRRNDTENTTCTTITIDTVRTPLNDDVSEGGSSDNGSIIGSQIEGSITEYRLVGSALNDEYFDGSFCENLYDMDTCTQKRKFGGSFCDNDVRVHETDFLCDDARRVSSALVLSTQRQEGSESSQSSSSTSQPLCHSSERAVFEI</sequence>
<evidence type="ECO:0000256" key="4">
    <source>
        <dbReference type="ARBA" id="ARBA00022989"/>
    </source>
</evidence>
<keyword evidence="6 10" id="KW-0472">Membrane</keyword>
<dbReference type="Gene3D" id="1.20.1070.10">
    <property type="entry name" value="Rhodopsin 7-helix transmembrane proteins"/>
    <property type="match status" value="1"/>
</dbReference>
<protein>
    <recommendedName>
        <fullName evidence="11">G-protein coupled receptors family 1 profile domain-containing protein</fullName>
    </recommendedName>
</protein>
<dbReference type="Proteomes" id="UP000005408">
    <property type="component" value="Unassembled WGS sequence"/>
</dbReference>
<dbReference type="GO" id="GO:0042923">
    <property type="term" value="F:neuropeptide binding"/>
    <property type="evidence" value="ECO:0007669"/>
    <property type="project" value="TreeGrafter"/>
</dbReference>
<feature type="transmembrane region" description="Helical" evidence="10">
    <location>
        <begin position="12"/>
        <end position="40"/>
    </location>
</feature>
<dbReference type="InterPro" id="IPR000276">
    <property type="entry name" value="GPCR_Rhodpsn"/>
</dbReference>
<feature type="transmembrane region" description="Helical" evidence="10">
    <location>
        <begin position="88"/>
        <end position="115"/>
    </location>
</feature>
<accession>A0A8W8LMB5</accession>
<dbReference type="InterPro" id="IPR017452">
    <property type="entry name" value="GPCR_Rhodpsn_7TM"/>
</dbReference>
<dbReference type="GO" id="GO:0007218">
    <property type="term" value="P:neuropeptide signaling pathway"/>
    <property type="evidence" value="ECO:0007669"/>
    <property type="project" value="TreeGrafter"/>
</dbReference>
<evidence type="ECO:0000256" key="5">
    <source>
        <dbReference type="ARBA" id="ARBA00023040"/>
    </source>
</evidence>
<dbReference type="EnsemblMetazoa" id="G29046.2">
    <property type="protein sequence ID" value="G29046.2:cds"/>
    <property type="gene ID" value="G29046"/>
</dbReference>
<dbReference type="EnsemblMetazoa" id="G29046.1">
    <property type="protein sequence ID" value="G29046.1:cds"/>
    <property type="gene ID" value="G29046"/>
</dbReference>
<keyword evidence="8" id="KW-0807">Transducer</keyword>
<keyword evidence="13" id="KW-1185">Reference proteome</keyword>
<keyword evidence="3 10" id="KW-0812">Transmembrane</keyword>
<evidence type="ECO:0000256" key="9">
    <source>
        <dbReference type="SAM" id="MobiDB-lite"/>
    </source>
</evidence>
<dbReference type="PROSITE" id="PS50262">
    <property type="entry name" value="G_PROTEIN_RECEP_F1_2"/>
    <property type="match status" value="1"/>
</dbReference>
<dbReference type="GO" id="GO:0043005">
    <property type="term" value="C:neuron projection"/>
    <property type="evidence" value="ECO:0007669"/>
    <property type="project" value="TreeGrafter"/>
</dbReference>
<dbReference type="Pfam" id="PF00001">
    <property type="entry name" value="7tm_1"/>
    <property type="match status" value="1"/>
</dbReference>
<evidence type="ECO:0000256" key="8">
    <source>
        <dbReference type="ARBA" id="ARBA00023224"/>
    </source>
</evidence>
<dbReference type="PANTHER" id="PTHR24229:SF40">
    <property type="entry name" value="ALLATOSTATIN C RECEPTOR 1-RELATED"/>
    <property type="match status" value="1"/>
</dbReference>